<proteinExistence type="predicted"/>
<name>A0ACB8AKZ1_9AGAM</name>
<keyword evidence="2" id="KW-1185">Reference proteome</keyword>
<dbReference type="EMBL" id="MU267635">
    <property type="protein sequence ID" value="KAH7913232.1"/>
    <property type="molecule type" value="Genomic_DNA"/>
</dbReference>
<evidence type="ECO:0000313" key="1">
    <source>
        <dbReference type="EMBL" id="KAH7913232.1"/>
    </source>
</evidence>
<evidence type="ECO:0000313" key="2">
    <source>
        <dbReference type="Proteomes" id="UP000790377"/>
    </source>
</evidence>
<organism evidence="1 2">
    <name type="scientific">Hygrophoropsis aurantiaca</name>
    <dbReference type="NCBI Taxonomy" id="72124"/>
    <lineage>
        <taxon>Eukaryota</taxon>
        <taxon>Fungi</taxon>
        <taxon>Dikarya</taxon>
        <taxon>Basidiomycota</taxon>
        <taxon>Agaricomycotina</taxon>
        <taxon>Agaricomycetes</taxon>
        <taxon>Agaricomycetidae</taxon>
        <taxon>Boletales</taxon>
        <taxon>Coniophorineae</taxon>
        <taxon>Hygrophoropsidaceae</taxon>
        <taxon>Hygrophoropsis</taxon>
    </lineage>
</organism>
<comment type="caution">
    <text evidence="1">The sequence shown here is derived from an EMBL/GenBank/DDBJ whole genome shotgun (WGS) entry which is preliminary data.</text>
</comment>
<sequence>MRAVFSPGGHAQARPLSARATKVAKRKPKKKPTIDQEQLVEVVSSSANYTFHYTIDVVGNAFRYMRKPLSLFVFLWLLGLLNSYIAASLRAALSPLCVIPGISRSALCVPVTFNTTQTSPKWPDFPRLMEVQSSTFEQLLDKSVGGSELSLEVTKAEMATRDLTLLVRNSDLKSSDVLGDLLATFSKDAKMTARGLTRLSSKVGGAVDEVMAINGYAMRTIQEARSSAPSRYSLRALVLFGQPETQKTILDAFTDAMDTMSRQIERLVVEAEVSLANLNGLDEDLSAIHEIVSRDDRHETVEKDKLLAELWTRLGGNKRIVGQYNHRLKLLQELGEYRKRALAHVVGAIHTLQSMSDDMEDLRDRVAAPEILGGRVPLDVHIVSIQHGLERLKERRVEAKQRGAIAMKTILGTNGEP</sequence>
<reference evidence="1" key="1">
    <citation type="journal article" date="2021" name="New Phytol.">
        <title>Evolutionary innovations through gain and loss of genes in the ectomycorrhizal Boletales.</title>
        <authorList>
            <person name="Wu G."/>
            <person name="Miyauchi S."/>
            <person name="Morin E."/>
            <person name="Kuo A."/>
            <person name="Drula E."/>
            <person name="Varga T."/>
            <person name="Kohler A."/>
            <person name="Feng B."/>
            <person name="Cao Y."/>
            <person name="Lipzen A."/>
            <person name="Daum C."/>
            <person name="Hundley H."/>
            <person name="Pangilinan J."/>
            <person name="Johnson J."/>
            <person name="Barry K."/>
            <person name="LaButti K."/>
            <person name="Ng V."/>
            <person name="Ahrendt S."/>
            <person name="Min B."/>
            <person name="Choi I.G."/>
            <person name="Park H."/>
            <person name="Plett J.M."/>
            <person name="Magnuson J."/>
            <person name="Spatafora J.W."/>
            <person name="Nagy L.G."/>
            <person name="Henrissat B."/>
            <person name="Grigoriev I.V."/>
            <person name="Yang Z.L."/>
            <person name="Xu J."/>
            <person name="Martin F.M."/>
        </authorList>
    </citation>
    <scope>NUCLEOTIDE SEQUENCE</scope>
    <source>
        <strain evidence="1">ATCC 28755</strain>
    </source>
</reference>
<accession>A0ACB8AKZ1</accession>
<dbReference type="Proteomes" id="UP000790377">
    <property type="component" value="Unassembled WGS sequence"/>
</dbReference>
<protein>
    <submittedName>
        <fullName evidence="1">Uncharacterized protein</fullName>
    </submittedName>
</protein>
<gene>
    <name evidence="1" type="ORF">BJ138DRAFT_1059541</name>
</gene>